<sequence>MSKSNKFSRYSLDSLFGSKTRVKILKFLFRNYPNDFDAKDLASRTQESSSTVKKEIDLLMDIKLIKRK</sequence>
<name>A0A0G0QJG2_9BACT</name>
<reference evidence="1 2" key="1">
    <citation type="journal article" date="2015" name="Nature">
        <title>rRNA introns, odd ribosomes, and small enigmatic genomes across a large radiation of phyla.</title>
        <authorList>
            <person name="Brown C.T."/>
            <person name="Hug L.A."/>
            <person name="Thomas B.C."/>
            <person name="Sharon I."/>
            <person name="Castelle C.J."/>
            <person name="Singh A."/>
            <person name="Wilkins M.J."/>
            <person name="Williams K.H."/>
            <person name="Banfield J.F."/>
        </authorList>
    </citation>
    <scope>NUCLEOTIDE SEQUENCE [LARGE SCALE GENOMIC DNA]</scope>
</reference>
<dbReference type="AlphaFoldDB" id="A0A0G0QJG2"/>
<dbReference type="SUPFAM" id="SSF46785">
    <property type="entry name" value="Winged helix' DNA-binding domain"/>
    <property type="match status" value="1"/>
</dbReference>
<dbReference type="InterPro" id="IPR036388">
    <property type="entry name" value="WH-like_DNA-bd_sf"/>
</dbReference>
<evidence type="ECO:0008006" key="3">
    <source>
        <dbReference type="Google" id="ProtNLM"/>
    </source>
</evidence>
<dbReference type="Proteomes" id="UP000034072">
    <property type="component" value="Unassembled WGS sequence"/>
</dbReference>
<evidence type="ECO:0000313" key="2">
    <source>
        <dbReference type="Proteomes" id="UP000034072"/>
    </source>
</evidence>
<proteinExistence type="predicted"/>
<evidence type="ECO:0000313" key="1">
    <source>
        <dbReference type="EMBL" id="KKR40248.1"/>
    </source>
</evidence>
<gene>
    <name evidence="1" type="ORF">UT75_C0009G0021</name>
</gene>
<dbReference type="InterPro" id="IPR010863">
    <property type="entry name" value="EarA-like"/>
</dbReference>
<comment type="caution">
    <text evidence="1">The sequence shown here is derived from an EMBL/GenBank/DDBJ whole genome shotgun (WGS) entry which is preliminary data.</text>
</comment>
<dbReference type="InterPro" id="IPR036390">
    <property type="entry name" value="WH_DNA-bd_sf"/>
</dbReference>
<dbReference type="Gene3D" id="1.10.10.10">
    <property type="entry name" value="Winged helix-like DNA-binding domain superfamily/Winged helix DNA-binding domain"/>
    <property type="match status" value="1"/>
</dbReference>
<accession>A0A0G0QJG2</accession>
<organism evidence="1 2">
    <name type="scientific">Candidatus Yanofskybacteria bacterium GW2011_GWE2_40_11</name>
    <dbReference type="NCBI Taxonomy" id="1619033"/>
    <lineage>
        <taxon>Bacteria</taxon>
        <taxon>Candidatus Yanofskyibacteriota</taxon>
    </lineage>
</organism>
<protein>
    <recommendedName>
        <fullName evidence="3">HTH arsR-type domain-containing protein</fullName>
    </recommendedName>
</protein>
<dbReference type="Pfam" id="PF07381">
    <property type="entry name" value="EarA"/>
    <property type="match status" value="1"/>
</dbReference>
<dbReference type="EMBL" id="LBXZ01000009">
    <property type="protein sequence ID" value="KKR40248.1"/>
    <property type="molecule type" value="Genomic_DNA"/>
</dbReference>